<dbReference type="CDD" id="cd02865">
    <property type="entry name" value="Heme_Cu_Oxidase_III_2"/>
    <property type="match status" value="1"/>
</dbReference>
<feature type="domain" description="Heme-copper oxidase subunit III family profile" evidence="8">
    <location>
        <begin position="1"/>
        <end position="223"/>
    </location>
</feature>
<accession>A0AAE3QBR5</accession>
<proteinExistence type="inferred from homology"/>
<dbReference type="GO" id="GO:0004129">
    <property type="term" value="F:cytochrome-c oxidase activity"/>
    <property type="evidence" value="ECO:0007669"/>
    <property type="project" value="InterPro"/>
</dbReference>
<keyword evidence="10" id="KW-1185">Reference proteome</keyword>
<name>A0AAE3QBR5_9HYPH</name>
<feature type="transmembrane region" description="Helical" evidence="7">
    <location>
        <begin position="120"/>
        <end position="138"/>
    </location>
</feature>
<evidence type="ECO:0000313" key="9">
    <source>
        <dbReference type="EMBL" id="MDI7921931.1"/>
    </source>
</evidence>
<gene>
    <name evidence="9" type="ORF">MRS75_07490</name>
</gene>
<dbReference type="Gene3D" id="1.20.120.80">
    <property type="entry name" value="Cytochrome c oxidase, subunit III, four-helix bundle"/>
    <property type="match status" value="1"/>
</dbReference>
<dbReference type="PANTHER" id="PTHR11403:SF10">
    <property type="entry name" value="CYTOCHROME C OXIDASE"/>
    <property type="match status" value="1"/>
</dbReference>
<evidence type="ECO:0000256" key="5">
    <source>
        <dbReference type="ARBA" id="ARBA00023136"/>
    </source>
</evidence>
<dbReference type="GO" id="GO:0005886">
    <property type="term" value="C:plasma membrane"/>
    <property type="evidence" value="ECO:0007669"/>
    <property type="project" value="UniProtKB-SubCell"/>
</dbReference>
<sequence length="234" mass="25579">MTPILVFMGILAAIMIWWLARHRIASKPWMEVGLTSAGIDRGGAAPPTAKIGMGVFLAVVGALFSLLTSAYFMRMNASDWWAMPVPWLLWVNTAVLAANSVAIQWAAVSARRGQHESVRIGLVGSFVLGGAFLAGQLLVWRQLVDTGYLLTTNPANSFFYLITGLHGLHIVGGLVGLVRTTAHAYDGSDARSLRLGVDLCAMYWHFMFFVWLVLLALFSGYASDFVEICRQLVT</sequence>
<keyword evidence="3 6" id="KW-0812">Transmembrane</keyword>
<keyword evidence="5 7" id="KW-0472">Membrane</keyword>
<feature type="transmembrane region" description="Helical" evidence="7">
    <location>
        <begin position="199"/>
        <end position="222"/>
    </location>
</feature>
<comment type="caution">
    <text evidence="9">The sequence shown here is derived from an EMBL/GenBank/DDBJ whole genome shotgun (WGS) entry which is preliminary data.</text>
</comment>
<evidence type="ECO:0000256" key="7">
    <source>
        <dbReference type="SAM" id="Phobius"/>
    </source>
</evidence>
<evidence type="ECO:0000256" key="4">
    <source>
        <dbReference type="ARBA" id="ARBA00022989"/>
    </source>
</evidence>
<dbReference type="GO" id="GO:0019646">
    <property type="term" value="P:aerobic electron transport chain"/>
    <property type="evidence" value="ECO:0007669"/>
    <property type="project" value="InterPro"/>
</dbReference>
<dbReference type="InterPro" id="IPR024791">
    <property type="entry name" value="Cyt_c/ubiquinol_Oxase_su3"/>
</dbReference>
<evidence type="ECO:0000256" key="6">
    <source>
        <dbReference type="RuleBase" id="RU003376"/>
    </source>
</evidence>
<dbReference type="PANTHER" id="PTHR11403">
    <property type="entry name" value="CYTOCHROME C OXIDASE SUBUNIT III"/>
    <property type="match status" value="1"/>
</dbReference>
<dbReference type="PROSITE" id="PS50253">
    <property type="entry name" value="COX3"/>
    <property type="match status" value="1"/>
</dbReference>
<evidence type="ECO:0000256" key="2">
    <source>
        <dbReference type="ARBA" id="ARBA00010581"/>
    </source>
</evidence>
<dbReference type="Pfam" id="PF00510">
    <property type="entry name" value="COX3"/>
    <property type="match status" value="1"/>
</dbReference>
<feature type="transmembrane region" description="Helical" evidence="7">
    <location>
        <begin position="158"/>
        <end position="178"/>
    </location>
</feature>
<dbReference type="InterPro" id="IPR000298">
    <property type="entry name" value="Cyt_c_oxidase-like_su3"/>
</dbReference>
<reference evidence="9" key="1">
    <citation type="submission" date="2022-03" db="EMBL/GenBank/DDBJ databases">
        <title>Fererhizobium litorale gen. nov., sp. nov., isolated from sandy sediments of the Sea of Japan seashore.</title>
        <authorList>
            <person name="Romanenko L."/>
            <person name="Kurilenko V."/>
            <person name="Otstavnykh N."/>
            <person name="Svetashev V."/>
            <person name="Tekutyeva L."/>
            <person name="Isaeva M."/>
            <person name="Mikhailov V."/>
        </authorList>
    </citation>
    <scope>NUCLEOTIDE SEQUENCE</scope>
    <source>
        <strain evidence="9">KMM 9576</strain>
    </source>
</reference>
<evidence type="ECO:0000256" key="1">
    <source>
        <dbReference type="ARBA" id="ARBA00004141"/>
    </source>
</evidence>
<protein>
    <submittedName>
        <fullName evidence="9">Cytochrome c oxidase subunit 3</fullName>
    </submittedName>
</protein>
<feature type="transmembrane region" description="Helical" evidence="7">
    <location>
        <begin position="85"/>
        <end position="108"/>
    </location>
</feature>
<comment type="similarity">
    <text evidence="2 6">Belongs to the cytochrome c oxidase subunit 3 family.</text>
</comment>
<dbReference type="InterPro" id="IPR013833">
    <property type="entry name" value="Cyt_c_oxidase_su3_a-hlx"/>
</dbReference>
<keyword evidence="4 7" id="KW-1133">Transmembrane helix</keyword>
<evidence type="ECO:0000313" key="10">
    <source>
        <dbReference type="Proteomes" id="UP001161580"/>
    </source>
</evidence>
<feature type="transmembrane region" description="Helical" evidence="7">
    <location>
        <begin position="51"/>
        <end position="73"/>
    </location>
</feature>
<evidence type="ECO:0000259" key="8">
    <source>
        <dbReference type="PROSITE" id="PS50253"/>
    </source>
</evidence>
<dbReference type="RefSeq" id="WP_311786051.1">
    <property type="nucleotide sequence ID" value="NZ_JALDYY010000003.1"/>
</dbReference>
<dbReference type="InterPro" id="IPR035973">
    <property type="entry name" value="Cyt_c_oxidase_su3-like_sf"/>
</dbReference>
<comment type="subcellular location">
    <subcellularLocation>
        <location evidence="6">Cell membrane</location>
        <topology evidence="6">Multi-pass membrane protein</topology>
    </subcellularLocation>
    <subcellularLocation>
        <location evidence="1">Membrane</location>
        <topology evidence="1">Multi-pass membrane protein</topology>
    </subcellularLocation>
</comment>
<dbReference type="AlphaFoldDB" id="A0AAE3QBR5"/>
<organism evidence="9 10">
    <name type="scientific">Ferirhizobium litorale</name>
    <dbReference type="NCBI Taxonomy" id="2927786"/>
    <lineage>
        <taxon>Bacteria</taxon>
        <taxon>Pseudomonadati</taxon>
        <taxon>Pseudomonadota</taxon>
        <taxon>Alphaproteobacteria</taxon>
        <taxon>Hyphomicrobiales</taxon>
        <taxon>Rhizobiaceae</taxon>
        <taxon>Ferirhizobium</taxon>
    </lineage>
</organism>
<evidence type="ECO:0000256" key="3">
    <source>
        <dbReference type="ARBA" id="ARBA00022692"/>
    </source>
</evidence>
<dbReference type="SUPFAM" id="SSF81452">
    <property type="entry name" value="Cytochrome c oxidase subunit III-like"/>
    <property type="match status" value="1"/>
</dbReference>
<dbReference type="EMBL" id="JALDYZ010000003">
    <property type="protein sequence ID" value="MDI7921931.1"/>
    <property type="molecule type" value="Genomic_DNA"/>
</dbReference>
<feature type="transmembrane region" description="Helical" evidence="7">
    <location>
        <begin position="6"/>
        <end position="24"/>
    </location>
</feature>
<dbReference type="Proteomes" id="UP001161580">
    <property type="component" value="Unassembled WGS sequence"/>
</dbReference>